<keyword evidence="1" id="KW-0175">Coiled coil</keyword>
<accession>A0A819U092</accession>
<protein>
    <submittedName>
        <fullName evidence="2">Uncharacterized protein</fullName>
    </submittedName>
</protein>
<reference evidence="2" key="1">
    <citation type="submission" date="2021-02" db="EMBL/GenBank/DDBJ databases">
        <authorList>
            <person name="Nowell W R."/>
        </authorList>
    </citation>
    <scope>NUCLEOTIDE SEQUENCE</scope>
</reference>
<dbReference type="EMBL" id="CAJOBD010007319">
    <property type="protein sequence ID" value="CAF4083654.1"/>
    <property type="molecule type" value="Genomic_DNA"/>
</dbReference>
<feature type="coiled-coil region" evidence="1">
    <location>
        <begin position="82"/>
        <end position="123"/>
    </location>
</feature>
<evidence type="ECO:0000313" key="3">
    <source>
        <dbReference type="Proteomes" id="UP000663836"/>
    </source>
</evidence>
<dbReference type="AlphaFoldDB" id="A0A819U092"/>
<proteinExistence type="predicted"/>
<dbReference type="PANTHER" id="PTHR16275:SF8">
    <property type="entry name" value="COILED-COIL DOMAIN-CONTAINING PROTEIN 40"/>
    <property type="match status" value="1"/>
</dbReference>
<dbReference type="PANTHER" id="PTHR16275">
    <property type="entry name" value="COILED-COIL DOMAIN-CONTAINING PROTEIN 40"/>
    <property type="match status" value="1"/>
</dbReference>
<evidence type="ECO:0000256" key="1">
    <source>
        <dbReference type="SAM" id="Coils"/>
    </source>
</evidence>
<dbReference type="InterPro" id="IPR037386">
    <property type="entry name" value="CCDC40"/>
</dbReference>
<evidence type="ECO:0000313" key="2">
    <source>
        <dbReference type="EMBL" id="CAF4083654.1"/>
    </source>
</evidence>
<name>A0A819U092_9BILA</name>
<gene>
    <name evidence="2" type="ORF">JBS370_LOCUS30847</name>
</gene>
<feature type="coiled-coil region" evidence="1">
    <location>
        <begin position="26"/>
        <end position="53"/>
    </location>
</feature>
<dbReference type="GO" id="GO:0005737">
    <property type="term" value="C:cytoplasm"/>
    <property type="evidence" value="ECO:0007669"/>
    <property type="project" value="TreeGrafter"/>
</dbReference>
<dbReference type="GO" id="GO:0035082">
    <property type="term" value="P:axoneme assembly"/>
    <property type="evidence" value="ECO:0007669"/>
    <property type="project" value="InterPro"/>
</dbReference>
<organism evidence="2 3">
    <name type="scientific">Rotaria sordida</name>
    <dbReference type="NCBI Taxonomy" id="392033"/>
    <lineage>
        <taxon>Eukaryota</taxon>
        <taxon>Metazoa</taxon>
        <taxon>Spiralia</taxon>
        <taxon>Gnathifera</taxon>
        <taxon>Rotifera</taxon>
        <taxon>Eurotatoria</taxon>
        <taxon>Bdelloidea</taxon>
        <taxon>Philodinida</taxon>
        <taxon>Philodinidae</taxon>
        <taxon>Rotaria</taxon>
    </lineage>
</organism>
<sequence>MFWERKIQLAKEMKSAVDSETGQGEIRAMKSEIHRMQVRYEQLLRQQEKLIRDMETSVSRRDTIITRGEFQQKLPQNKAIMQSTVQKKITDLQRKIRETTQQGVELEQQLDEYKNNQQEYVARMTQLGTERDESTNENTKLDERITELHLQKNIMLITLTEKQLRAKYYEQIKEGKYIKVHQTPDALNTARDNQINRLRYFETILHGLSERCPQFRRQFDQIQVMLRKRLTGQVARPSSSQ</sequence>
<comment type="caution">
    <text evidence="2">The sequence shown here is derived from an EMBL/GenBank/DDBJ whole genome shotgun (WGS) entry which is preliminary data.</text>
</comment>
<dbReference type="Proteomes" id="UP000663836">
    <property type="component" value="Unassembled WGS sequence"/>
</dbReference>